<evidence type="ECO:0000313" key="3">
    <source>
        <dbReference type="Proteomes" id="UP000800038"/>
    </source>
</evidence>
<dbReference type="Proteomes" id="UP000800038">
    <property type="component" value="Unassembled WGS sequence"/>
</dbReference>
<feature type="region of interest" description="Disordered" evidence="1">
    <location>
        <begin position="1"/>
        <end position="54"/>
    </location>
</feature>
<name>A0A6A5S7X4_9PLEO</name>
<protein>
    <submittedName>
        <fullName evidence="2">Uncharacterized protein</fullName>
    </submittedName>
</protein>
<dbReference type="EMBL" id="ML976175">
    <property type="protein sequence ID" value="KAF1936685.1"/>
    <property type="molecule type" value="Genomic_DNA"/>
</dbReference>
<accession>A0A6A5S7X4</accession>
<evidence type="ECO:0000313" key="2">
    <source>
        <dbReference type="EMBL" id="KAF1936685.1"/>
    </source>
</evidence>
<gene>
    <name evidence="2" type="ORF">EJ02DRAFT_76743</name>
</gene>
<sequence>MTWRPAVPEVKPEDGLGLPPLQQDEPATTRKYLGNYKGRRGTLDSPLSNPSDYF</sequence>
<dbReference type="AlphaFoldDB" id="A0A6A5S7X4"/>
<evidence type="ECO:0000256" key="1">
    <source>
        <dbReference type="SAM" id="MobiDB-lite"/>
    </source>
</evidence>
<organism evidence="2 3">
    <name type="scientific">Clathrospora elynae</name>
    <dbReference type="NCBI Taxonomy" id="706981"/>
    <lineage>
        <taxon>Eukaryota</taxon>
        <taxon>Fungi</taxon>
        <taxon>Dikarya</taxon>
        <taxon>Ascomycota</taxon>
        <taxon>Pezizomycotina</taxon>
        <taxon>Dothideomycetes</taxon>
        <taxon>Pleosporomycetidae</taxon>
        <taxon>Pleosporales</taxon>
        <taxon>Diademaceae</taxon>
        <taxon>Clathrospora</taxon>
    </lineage>
</organism>
<reference evidence="2" key="1">
    <citation type="journal article" date="2020" name="Stud. Mycol.">
        <title>101 Dothideomycetes genomes: a test case for predicting lifestyles and emergence of pathogens.</title>
        <authorList>
            <person name="Haridas S."/>
            <person name="Albert R."/>
            <person name="Binder M."/>
            <person name="Bloem J."/>
            <person name="Labutti K."/>
            <person name="Salamov A."/>
            <person name="Andreopoulos B."/>
            <person name="Baker S."/>
            <person name="Barry K."/>
            <person name="Bills G."/>
            <person name="Bluhm B."/>
            <person name="Cannon C."/>
            <person name="Castanera R."/>
            <person name="Culley D."/>
            <person name="Daum C."/>
            <person name="Ezra D."/>
            <person name="Gonzalez J."/>
            <person name="Henrissat B."/>
            <person name="Kuo A."/>
            <person name="Liang C."/>
            <person name="Lipzen A."/>
            <person name="Lutzoni F."/>
            <person name="Magnuson J."/>
            <person name="Mondo S."/>
            <person name="Nolan M."/>
            <person name="Ohm R."/>
            <person name="Pangilinan J."/>
            <person name="Park H.-J."/>
            <person name="Ramirez L."/>
            <person name="Alfaro M."/>
            <person name="Sun H."/>
            <person name="Tritt A."/>
            <person name="Yoshinaga Y."/>
            <person name="Zwiers L.-H."/>
            <person name="Turgeon B."/>
            <person name="Goodwin S."/>
            <person name="Spatafora J."/>
            <person name="Crous P."/>
            <person name="Grigoriev I."/>
        </authorList>
    </citation>
    <scope>NUCLEOTIDE SEQUENCE</scope>
    <source>
        <strain evidence="2">CBS 161.51</strain>
    </source>
</reference>
<feature type="compositionally biased region" description="Polar residues" evidence="1">
    <location>
        <begin position="45"/>
        <end position="54"/>
    </location>
</feature>
<keyword evidence="3" id="KW-1185">Reference proteome</keyword>
<proteinExistence type="predicted"/>